<dbReference type="Proteomes" id="UP000770717">
    <property type="component" value="Unassembled WGS sequence"/>
</dbReference>
<keyword evidence="2" id="KW-1185">Reference proteome</keyword>
<evidence type="ECO:0000313" key="2">
    <source>
        <dbReference type="Proteomes" id="UP000770717"/>
    </source>
</evidence>
<dbReference type="GO" id="GO:0005634">
    <property type="term" value="C:nucleus"/>
    <property type="evidence" value="ECO:0007669"/>
    <property type="project" value="TreeGrafter"/>
</dbReference>
<proteinExistence type="predicted"/>
<gene>
    <name evidence="1" type="ORF">GDO78_022988</name>
</gene>
<sequence>RNEQNISKRNRKKNMTMVFDDPERDFKKERRAARFQHGHSPKKFRLEPLVLQINLDPCESGNLDWNELKIVGTSPDITKTYLRLTCAPDPSTVRPVSVLRKSLTMVKGHFKEKQDYAFACEQLKSIRQDLT</sequence>
<dbReference type="OrthoDB" id="199574at2759"/>
<feature type="non-terminal residue" evidence="1">
    <location>
        <position position="1"/>
    </location>
</feature>
<dbReference type="Gene3D" id="1.25.40.990">
    <property type="match status" value="1"/>
</dbReference>
<dbReference type="EMBL" id="WNTK01092006">
    <property type="protein sequence ID" value="KAG9460270.1"/>
    <property type="molecule type" value="Genomic_DNA"/>
</dbReference>
<organism evidence="1 2">
    <name type="scientific">Eleutherodactylus coqui</name>
    <name type="common">Puerto Rican coqui</name>
    <dbReference type="NCBI Taxonomy" id="57060"/>
    <lineage>
        <taxon>Eukaryota</taxon>
        <taxon>Metazoa</taxon>
        <taxon>Chordata</taxon>
        <taxon>Craniata</taxon>
        <taxon>Vertebrata</taxon>
        <taxon>Euteleostomi</taxon>
        <taxon>Amphibia</taxon>
        <taxon>Batrachia</taxon>
        <taxon>Anura</taxon>
        <taxon>Neobatrachia</taxon>
        <taxon>Hyloidea</taxon>
        <taxon>Eleutherodactylidae</taxon>
        <taxon>Eleutherodactylinae</taxon>
        <taxon>Eleutherodactylus</taxon>
        <taxon>Eleutherodactylus</taxon>
    </lineage>
</organism>
<dbReference type="PANTHER" id="PTHR12436">
    <property type="entry name" value="80 KDA MCM3-ASSOCIATED PROTEIN"/>
    <property type="match status" value="1"/>
</dbReference>
<dbReference type="AlphaFoldDB" id="A0A8J6E2L9"/>
<comment type="caution">
    <text evidence="1">The sequence shown here is derived from an EMBL/GenBank/DDBJ whole genome shotgun (WGS) entry which is preliminary data.</text>
</comment>
<name>A0A8J6E2L9_ELECQ</name>
<protein>
    <submittedName>
        <fullName evidence="1">Uncharacterized protein</fullName>
    </submittedName>
</protein>
<reference evidence="1" key="1">
    <citation type="thesis" date="2020" institute="ProQuest LLC" country="789 East Eisenhower Parkway, Ann Arbor, MI, USA">
        <title>Comparative Genomics and Chromosome Evolution.</title>
        <authorList>
            <person name="Mudd A.B."/>
        </authorList>
    </citation>
    <scope>NUCLEOTIDE SEQUENCE</scope>
    <source>
        <strain evidence="1">HN-11 Male</strain>
        <tissue evidence="1">Kidney and liver</tissue>
    </source>
</reference>
<feature type="non-terminal residue" evidence="1">
    <location>
        <position position="131"/>
    </location>
</feature>
<evidence type="ECO:0000313" key="1">
    <source>
        <dbReference type="EMBL" id="KAG9460270.1"/>
    </source>
</evidence>
<dbReference type="InterPro" id="IPR045107">
    <property type="entry name" value="SAC3/GANP/THP3"/>
</dbReference>
<dbReference type="PANTHER" id="PTHR12436:SF4">
    <property type="entry name" value="LEUKOCYTE RECEPTOR CLUSTER MEMBER 8"/>
    <property type="match status" value="1"/>
</dbReference>
<accession>A0A8J6E2L9</accession>